<keyword evidence="3" id="KW-1185">Reference proteome</keyword>
<dbReference type="SUPFAM" id="SSF55729">
    <property type="entry name" value="Acyl-CoA N-acyltransferases (Nat)"/>
    <property type="match status" value="1"/>
</dbReference>
<protein>
    <submittedName>
        <fullName evidence="2">ElaA protein</fullName>
    </submittedName>
</protein>
<accession>A0A1C4DN57</accession>
<gene>
    <name evidence="2" type="ORF">GA0116948_10610</name>
</gene>
<dbReference type="PROSITE" id="PS51186">
    <property type="entry name" value="GNAT"/>
    <property type="match status" value="1"/>
</dbReference>
<dbReference type="InterPro" id="IPR016181">
    <property type="entry name" value="Acyl_CoA_acyltransferase"/>
</dbReference>
<dbReference type="EMBL" id="FMAR01000006">
    <property type="protein sequence ID" value="SCC32721.1"/>
    <property type="molecule type" value="Genomic_DNA"/>
</dbReference>
<dbReference type="Proteomes" id="UP000242818">
    <property type="component" value="Unassembled WGS sequence"/>
</dbReference>
<sequence>MNWTVKSFDELTAAALYHILHLRAAVFVVEQHCPYQDMDYADQQALHLMGTLEGDLVAYTRLFAPHVKYPDKASIGRVVTASSVRGTGAGRKLMEASIRVVEERFGKVPIKIGAQQYLTKFYQSLGFVQSSEMYLEDGIPHIEMVRE</sequence>
<dbReference type="CDD" id="cd04301">
    <property type="entry name" value="NAT_SF"/>
    <property type="match status" value="1"/>
</dbReference>
<dbReference type="GO" id="GO:0016747">
    <property type="term" value="F:acyltransferase activity, transferring groups other than amino-acyl groups"/>
    <property type="evidence" value="ECO:0007669"/>
    <property type="project" value="InterPro"/>
</dbReference>
<dbReference type="Pfam" id="PF13673">
    <property type="entry name" value="Acetyltransf_10"/>
    <property type="match status" value="1"/>
</dbReference>
<reference evidence="2 3" key="1">
    <citation type="submission" date="2016-08" db="EMBL/GenBank/DDBJ databases">
        <authorList>
            <person name="Seilhamer J.J."/>
        </authorList>
    </citation>
    <scope>NUCLEOTIDE SEQUENCE [LARGE SCALE GENOMIC DNA]</scope>
    <source>
        <strain evidence="2 3">A37T2</strain>
    </source>
</reference>
<feature type="domain" description="N-acetyltransferase" evidence="1">
    <location>
        <begin position="6"/>
        <end position="147"/>
    </location>
</feature>
<dbReference type="Gene3D" id="3.40.630.30">
    <property type="match status" value="1"/>
</dbReference>
<dbReference type="InterPro" id="IPR000182">
    <property type="entry name" value="GNAT_dom"/>
</dbReference>
<proteinExistence type="predicted"/>
<evidence type="ECO:0000313" key="3">
    <source>
        <dbReference type="Proteomes" id="UP000242818"/>
    </source>
</evidence>
<dbReference type="OrthoDB" id="9796171at2"/>
<dbReference type="RefSeq" id="WP_089711800.1">
    <property type="nucleotide sequence ID" value="NZ_FMAR01000006.1"/>
</dbReference>
<name>A0A1C4DN57_9BACT</name>
<dbReference type="AlphaFoldDB" id="A0A1C4DN57"/>
<organism evidence="2 3">
    <name type="scientific">Chitinophaga costaii</name>
    <dbReference type="NCBI Taxonomy" id="1335309"/>
    <lineage>
        <taxon>Bacteria</taxon>
        <taxon>Pseudomonadati</taxon>
        <taxon>Bacteroidota</taxon>
        <taxon>Chitinophagia</taxon>
        <taxon>Chitinophagales</taxon>
        <taxon>Chitinophagaceae</taxon>
        <taxon>Chitinophaga</taxon>
    </lineage>
</organism>
<evidence type="ECO:0000313" key="2">
    <source>
        <dbReference type="EMBL" id="SCC32721.1"/>
    </source>
</evidence>
<dbReference type="STRING" id="1335309.GA0116948_10610"/>
<evidence type="ECO:0000259" key="1">
    <source>
        <dbReference type="PROSITE" id="PS51186"/>
    </source>
</evidence>